<name>A0A4P9WHX0_9FUNG</name>
<dbReference type="AlphaFoldDB" id="A0A4P9WHX0"/>
<evidence type="ECO:0000313" key="1">
    <source>
        <dbReference type="EMBL" id="RKO91565.1"/>
    </source>
</evidence>
<sequence>MCAQGEKGVGNNFALFYRGLRIGRYEVLTKQCQLLEWKDVWGRIGLAIREWGRMDFGGVGSNQLQSLVELESKGPCEMDTSRIACCMMVIAVVVPCGDFVSTWNIVMDGVRNKVDSGRSLSLKEALFADKEAGGDELYRVRLAWRITPVTNYAASWLVEESGISRSFAAVISVGMELYAMRLSFRDESELVDDVSLLLSSLSTKQPQFCCKAVVEGRAVLRDRRRGHERERVVHPWAFDEFEDEEDALQFLQLPHSSATADRWYVVADDEGVALLIPVQWRVLLAETLLLFAGLGVKFYEGICCEVFLFLRCVGWDYHVKYETTAQKVVVEHPWREKEHAELSCLLFCVIWVWDFVVNRDVQLIPKGDTATLLVDAEVCMAKAVVVTVKGKVVVDFERGVVDVSVFKGVQISGIQLKVMQCVDVVNMIPQARGTCHTLTGARMSCDAVGMSVVLRRTRRTSGTHIPLPVPKPAILIGASILSYLAYKFSGVRAAKPIDNCVATEAVWHGCVAFHEEREYSAKDAGVAKRAVIFEVITEEFPEEDLPPELVAGLRVDQLVWGKERAQFDVGGWGSSKQGMGLLAAHVAPLFAEVDGQHDSLGFEEMGADVGREVQMADVPNLRVCLMGFLDVIAGDAVDFFGGLAELVGVLIPEAGLDRAVLPNDVLQEEHEDRALAETFVISIDVQLVFISESTHLSFGLFIDPCVTPVHQRRPPVWDDFLGVRNLGNFF</sequence>
<keyword evidence="2" id="KW-1185">Reference proteome</keyword>
<reference evidence="2" key="1">
    <citation type="journal article" date="2018" name="Nat. Microbiol.">
        <title>Leveraging single-cell genomics to expand the fungal tree of life.</title>
        <authorList>
            <person name="Ahrendt S.R."/>
            <person name="Quandt C.A."/>
            <person name="Ciobanu D."/>
            <person name="Clum A."/>
            <person name="Salamov A."/>
            <person name="Andreopoulos B."/>
            <person name="Cheng J.F."/>
            <person name="Woyke T."/>
            <person name="Pelin A."/>
            <person name="Henrissat B."/>
            <person name="Reynolds N.K."/>
            <person name="Benny G.L."/>
            <person name="Smith M.E."/>
            <person name="James T.Y."/>
            <person name="Grigoriev I.V."/>
        </authorList>
    </citation>
    <scope>NUCLEOTIDE SEQUENCE [LARGE SCALE GENOMIC DNA]</scope>
</reference>
<accession>A0A4P9WHX0</accession>
<organism evidence="1 2">
    <name type="scientific">Blyttiomyces helicus</name>
    <dbReference type="NCBI Taxonomy" id="388810"/>
    <lineage>
        <taxon>Eukaryota</taxon>
        <taxon>Fungi</taxon>
        <taxon>Fungi incertae sedis</taxon>
        <taxon>Chytridiomycota</taxon>
        <taxon>Chytridiomycota incertae sedis</taxon>
        <taxon>Chytridiomycetes</taxon>
        <taxon>Chytridiomycetes incertae sedis</taxon>
        <taxon>Blyttiomyces</taxon>
    </lineage>
</organism>
<dbReference type="Proteomes" id="UP000269721">
    <property type="component" value="Unassembled WGS sequence"/>
</dbReference>
<evidence type="ECO:0000313" key="2">
    <source>
        <dbReference type="Proteomes" id="UP000269721"/>
    </source>
</evidence>
<dbReference type="EMBL" id="KZ995009">
    <property type="protein sequence ID" value="RKO91565.1"/>
    <property type="molecule type" value="Genomic_DNA"/>
</dbReference>
<proteinExistence type="predicted"/>
<protein>
    <submittedName>
        <fullName evidence="1">Uncharacterized protein</fullName>
    </submittedName>
</protein>
<gene>
    <name evidence="1" type="ORF">BDK51DRAFT_30725</name>
</gene>